<evidence type="ECO:0000313" key="9">
    <source>
        <dbReference type="Proteomes" id="UP000070198"/>
    </source>
</evidence>
<reference evidence="8 9" key="1">
    <citation type="submission" date="2016-01" db="EMBL/GenBank/DDBJ databases">
        <title>Highly variable Streptococcus oralis are common among viridans streptococci isolated from primates.</title>
        <authorList>
            <person name="Denapaite D."/>
            <person name="Rieger M."/>
            <person name="Koendgen S."/>
            <person name="Brueckner R."/>
            <person name="Ochigava I."/>
            <person name="Kappeler P."/>
            <person name="Maetz-Rensing K."/>
            <person name="Leendertz F."/>
            <person name="Hakenbeck R."/>
        </authorList>
    </citation>
    <scope>NUCLEOTIDE SEQUENCE [LARGE SCALE GENOMIC DNA]</scope>
    <source>
        <strain evidence="8 9">DD02</strain>
    </source>
</reference>
<dbReference type="PANTHER" id="PTHR33406">
    <property type="entry name" value="MEMBRANE PROTEIN MJ1562-RELATED"/>
    <property type="match status" value="1"/>
</dbReference>
<dbReference type="InterPro" id="IPR004869">
    <property type="entry name" value="MMPL_dom"/>
</dbReference>
<dbReference type="InterPro" id="IPR050545">
    <property type="entry name" value="Mycobact_MmpL"/>
</dbReference>
<keyword evidence="4 6" id="KW-1133">Transmembrane helix</keyword>
<evidence type="ECO:0000256" key="6">
    <source>
        <dbReference type="SAM" id="Phobius"/>
    </source>
</evidence>
<evidence type="ECO:0000256" key="1">
    <source>
        <dbReference type="ARBA" id="ARBA00004651"/>
    </source>
</evidence>
<dbReference type="SUPFAM" id="SSF82866">
    <property type="entry name" value="Multidrug efflux transporter AcrB transmembrane domain"/>
    <property type="match status" value="1"/>
</dbReference>
<gene>
    <name evidence="8" type="ORF">SGADD02_01987</name>
</gene>
<dbReference type="PANTHER" id="PTHR33406:SF13">
    <property type="entry name" value="MEMBRANE PROTEIN YDFJ"/>
    <property type="match status" value="1"/>
</dbReference>
<feature type="transmembrane region" description="Helical" evidence="6">
    <location>
        <begin position="35"/>
        <end position="60"/>
    </location>
</feature>
<evidence type="ECO:0000256" key="5">
    <source>
        <dbReference type="ARBA" id="ARBA00023136"/>
    </source>
</evidence>
<comment type="subcellular location">
    <subcellularLocation>
        <location evidence="1">Cell membrane</location>
        <topology evidence="1">Multi-pass membrane protein</topology>
    </subcellularLocation>
</comment>
<dbReference type="Proteomes" id="UP000070198">
    <property type="component" value="Unassembled WGS sequence"/>
</dbReference>
<dbReference type="EMBL" id="LQOF01000407">
    <property type="protein sequence ID" value="KXT64559.1"/>
    <property type="molecule type" value="Genomic_DNA"/>
</dbReference>
<dbReference type="Pfam" id="PF03176">
    <property type="entry name" value="MMPL"/>
    <property type="match status" value="1"/>
</dbReference>
<dbReference type="RefSeq" id="WP_269139667.1">
    <property type="nucleotide sequence ID" value="NZ_KQ968755.1"/>
</dbReference>
<accession>A0A139MLE9</accession>
<sequence length="81" mass="8943">MKDNGKAIFAAILIMASVFMGFVFAADSTVKSMGLALTLGIFFDALIVRMIFVPAMLAVFGKANWYLPKWLDKLLPNVKIE</sequence>
<evidence type="ECO:0000256" key="2">
    <source>
        <dbReference type="ARBA" id="ARBA00022475"/>
    </source>
</evidence>
<comment type="caution">
    <text evidence="8">The sequence shown here is derived from an EMBL/GenBank/DDBJ whole genome shotgun (WGS) entry which is preliminary data.</text>
</comment>
<feature type="domain" description="Membrane transport protein MMPL" evidence="7">
    <location>
        <begin position="1"/>
        <end position="69"/>
    </location>
</feature>
<evidence type="ECO:0000259" key="7">
    <source>
        <dbReference type="Pfam" id="PF03176"/>
    </source>
</evidence>
<evidence type="ECO:0000313" key="8">
    <source>
        <dbReference type="EMBL" id="KXT64559.1"/>
    </source>
</evidence>
<dbReference type="AlphaFoldDB" id="A0A139MLE9"/>
<evidence type="ECO:0000256" key="3">
    <source>
        <dbReference type="ARBA" id="ARBA00022692"/>
    </source>
</evidence>
<keyword evidence="5 6" id="KW-0472">Membrane</keyword>
<dbReference type="PATRIC" id="fig|315405.11.peg.2319"/>
<keyword evidence="3 6" id="KW-0812">Transmembrane</keyword>
<evidence type="ECO:0000256" key="4">
    <source>
        <dbReference type="ARBA" id="ARBA00022989"/>
    </source>
</evidence>
<dbReference type="Gene3D" id="1.20.1640.10">
    <property type="entry name" value="Multidrug efflux transporter AcrB transmembrane domain"/>
    <property type="match status" value="1"/>
</dbReference>
<proteinExistence type="predicted"/>
<dbReference type="GO" id="GO:0005886">
    <property type="term" value="C:plasma membrane"/>
    <property type="evidence" value="ECO:0007669"/>
    <property type="project" value="UniProtKB-SubCell"/>
</dbReference>
<organism evidence="8 9">
    <name type="scientific">Streptococcus gallolyticus</name>
    <dbReference type="NCBI Taxonomy" id="315405"/>
    <lineage>
        <taxon>Bacteria</taxon>
        <taxon>Bacillati</taxon>
        <taxon>Bacillota</taxon>
        <taxon>Bacilli</taxon>
        <taxon>Lactobacillales</taxon>
        <taxon>Streptococcaceae</taxon>
        <taxon>Streptococcus</taxon>
    </lineage>
</organism>
<protein>
    <submittedName>
        <fullName evidence="8">Membrane protein</fullName>
    </submittedName>
</protein>
<name>A0A139MLE9_9STRE</name>
<keyword evidence="2" id="KW-1003">Cell membrane</keyword>